<dbReference type="GO" id="GO:0004553">
    <property type="term" value="F:hydrolase activity, hydrolyzing O-glycosyl compounds"/>
    <property type="evidence" value="ECO:0007669"/>
    <property type="project" value="UniProtKB-ARBA"/>
</dbReference>
<dbReference type="Gene3D" id="2.60.120.200">
    <property type="match status" value="1"/>
</dbReference>
<comment type="caution">
    <text evidence="1">The sequence shown here is derived from an EMBL/GenBank/DDBJ whole genome shotgun (WGS) entry which is preliminary data.</text>
</comment>
<organism evidence="1 2">
    <name type="scientific">Pinibacter aurantiacus</name>
    <dbReference type="NCBI Taxonomy" id="2851599"/>
    <lineage>
        <taxon>Bacteria</taxon>
        <taxon>Pseudomonadati</taxon>
        <taxon>Bacteroidota</taxon>
        <taxon>Chitinophagia</taxon>
        <taxon>Chitinophagales</taxon>
        <taxon>Chitinophagaceae</taxon>
        <taxon>Pinibacter</taxon>
    </lineage>
</organism>
<dbReference type="EMBL" id="JAHSPG010000016">
    <property type="protein sequence ID" value="MBV4359910.1"/>
    <property type="molecule type" value="Genomic_DNA"/>
</dbReference>
<keyword evidence="2" id="KW-1185">Reference proteome</keyword>
<dbReference type="SUPFAM" id="SSF53649">
    <property type="entry name" value="Alkaline phosphatase-like"/>
    <property type="match status" value="1"/>
</dbReference>
<dbReference type="PROSITE" id="PS51257">
    <property type="entry name" value="PROKAR_LIPOPROTEIN"/>
    <property type="match status" value="1"/>
</dbReference>
<sequence>MHKIIVFSVAMFITAAGILQSCKKFTNLPPYEETYSPDTLANGKRKMLIIAIDGIRGQEFQKDSGKVMSTVWSLLPHSKYSFSGIADDAANNAASIAALLNGVSSSVSGISDSTLQMQSNPSDPEASNQITLNVFARLTDANPFINIAAITPWRQFSKRFLSYANMNYVTTGDAESKDSAVSVLTKSNADIVFVHLNGPEIAGEANDFVFSDANYKQAVSNTDNYVKSIMQALQNRTHYNDGKENWMVVITSNSGGNKGTIAQQKSIFSLYYNKGFNSKLFNPIACTALRVYGDTAAGTTLPGIVLLSGKTANPNFNIPKNQGLTAEFRIKYIPDASGNYSYSNPFIFGTEQDRYYPPGWSFWMGGSNLAFCLKPGTAAGNAKPETTAGAFNDGKWHTVAGTITNTGTSSTVTIFKDGLKQGSSTQPMPAGLDSIHSTFPLALGNRVGAAKDPFGQKVDPNFYINDIRIWKTVLPDSILFNYVSLKDATQHPYYSSMVGYWPCDEGGGDTLKSKLATAANFVASKAPGVVAKWYLLNDAPQTFGTPTGDPLTRNTSLFPNVLYWFNVPVSGGWKPALDYTQWLDQYLVEFSR</sequence>
<protein>
    <recommendedName>
        <fullName evidence="3">DUF4983 domain-containing protein</fullName>
    </recommendedName>
</protein>
<evidence type="ECO:0008006" key="3">
    <source>
        <dbReference type="Google" id="ProtNLM"/>
    </source>
</evidence>
<dbReference type="InterPro" id="IPR013320">
    <property type="entry name" value="ConA-like_dom_sf"/>
</dbReference>
<gene>
    <name evidence="1" type="ORF">KTO63_22285</name>
</gene>
<dbReference type="GO" id="GO:0005975">
    <property type="term" value="P:carbohydrate metabolic process"/>
    <property type="evidence" value="ECO:0007669"/>
    <property type="project" value="UniProtKB-ARBA"/>
</dbReference>
<evidence type="ECO:0000313" key="2">
    <source>
        <dbReference type="Proteomes" id="UP000812270"/>
    </source>
</evidence>
<dbReference type="Pfam" id="PF13385">
    <property type="entry name" value="Laminin_G_3"/>
    <property type="match status" value="1"/>
</dbReference>
<dbReference type="Gene3D" id="3.40.720.10">
    <property type="entry name" value="Alkaline Phosphatase, subunit A"/>
    <property type="match status" value="1"/>
</dbReference>
<dbReference type="Proteomes" id="UP000812270">
    <property type="component" value="Unassembled WGS sequence"/>
</dbReference>
<evidence type="ECO:0000313" key="1">
    <source>
        <dbReference type="EMBL" id="MBV4359910.1"/>
    </source>
</evidence>
<proteinExistence type="predicted"/>
<reference evidence="1" key="1">
    <citation type="submission" date="2021-06" db="EMBL/GenBank/DDBJ databases">
        <authorList>
            <person name="Huq M.A."/>
        </authorList>
    </citation>
    <scope>NUCLEOTIDE SEQUENCE</scope>
    <source>
        <strain evidence="1">MAH-26</strain>
    </source>
</reference>
<accession>A0A9E2W4L4</accession>
<dbReference type="InterPro" id="IPR017850">
    <property type="entry name" value="Alkaline_phosphatase_core_sf"/>
</dbReference>
<dbReference type="AlphaFoldDB" id="A0A9E2W4L4"/>
<dbReference type="SUPFAM" id="SSF49899">
    <property type="entry name" value="Concanavalin A-like lectins/glucanases"/>
    <property type="match status" value="1"/>
</dbReference>
<name>A0A9E2W4L4_9BACT</name>